<evidence type="ECO:0000256" key="2">
    <source>
        <dbReference type="SAM" id="MobiDB-lite"/>
    </source>
</evidence>
<feature type="coiled-coil region" evidence="1">
    <location>
        <begin position="59"/>
        <end position="90"/>
    </location>
</feature>
<keyword evidence="5" id="KW-1185">Reference proteome</keyword>
<reference evidence="4" key="1">
    <citation type="submission" date="2021-06" db="EMBL/GenBank/DDBJ databases">
        <authorList>
            <person name="Kallberg Y."/>
            <person name="Tangrot J."/>
            <person name="Rosling A."/>
        </authorList>
    </citation>
    <scope>NUCLEOTIDE SEQUENCE</scope>
    <source>
        <strain evidence="4">UK204</strain>
    </source>
</reference>
<dbReference type="Proteomes" id="UP000789570">
    <property type="component" value="Unassembled WGS sequence"/>
</dbReference>
<feature type="transmembrane region" description="Helical" evidence="3">
    <location>
        <begin position="9"/>
        <end position="27"/>
    </location>
</feature>
<evidence type="ECO:0000256" key="1">
    <source>
        <dbReference type="SAM" id="Coils"/>
    </source>
</evidence>
<organism evidence="4 5">
    <name type="scientific">Funneliformis caledonium</name>
    <dbReference type="NCBI Taxonomy" id="1117310"/>
    <lineage>
        <taxon>Eukaryota</taxon>
        <taxon>Fungi</taxon>
        <taxon>Fungi incertae sedis</taxon>
        <taxon>Mucoromycota</taxon>
        <taxon>Glomeromycotina</taxon>
        <taxon>Glomeromycetes</taxon>
        <taxon>Glomerales</taxon>
        <taxon>Glomeraceae</taxon>
        <taxon>Funneliformis</taxon>
    </lineage>
</organism>
<keyword evidence="3" id="KW-1133">Transmembrane helix</keyword>
<proteinExistence type="predicted"/>
<dbReference type="EMBL" id="CAJVPQ010001521">
    <property type="protein sequence ID" value="CAG8556862.1"/>
    <property type="molecule type" value="Genomic_DNA"/>
</dbReference>
<protein>
    <submittedName>
        <fullName evidence="4">14115_t:CDS:1</fullName>
    </submittedName>
</protein>
<evidence type="ECO:0000256" key="3">
    <source>
        <dbReference type="SAM" id="Phobius"/>
    </source>
</evidence>
<name>A0A9N9B6C4_9GLOM</name>
<evidence type="ECO:0000313" key="4">
    <source>
        <dbReference type="EMBL" id="CAG8556862.1"/>
    </source>
</evidence>
<feature type="compositionally biased region" description="Low complexity" evidence="2">
    <location>
        <begin position="166"/>
        <end position="187"/>
    </location>
</feature>
<gene>
    <name evidence="4" type="ORF">FCALED_LOCUS6399</name>
</gene>
<feature type="region of interest" description="Disordered" evidence="2">
    <location>
        <begin position="139"/>
        <end position="191"/>
    </location>
</feature>
<comment type="caution">
    <text evidence="4">The sequence shown here is derived from an EMBL/GenBank/DDBJ whole genome shotgun (WGS) entry which is preliminary data.</text>
</comment>
<feature type="region of interest" description="Disordered" evidence="2">
    <location>
        <begin position="338"/>
        <end position="362"/>
    </location>
</feature>
<feature type="compositionally biased region" description="Polar residues" evidence="2">
    <location>
        <begin position="152"/>
        <end position="165"/>
    </location>
</feature>
<keyword evidence="1" id="KW-0175">Coiled coil</keyword>
<evidence type="ECO:0000313" key="5">
    <source>
        <dbReference type="Proteomes" id="UP000789570"/>
    </source>
</evidence>
<feature type="compositionally biased region" description="Polar residues" evidence="2">
    <location>
        <begin position="351"/>
        <end position="362"/>
    </location>
</feature>
<accession>A0A9N9B6C4</accession>
<sequence>MLRSSNPIYYFRYFFIITANTLIHLLYSDLSILEVAAQIPNVDTYFSSKSSDSDIEILKEEVQRAKEVQKKEAQILKNVLRKEVERTKEDDILDDPKLWEDEPIEKGKKDESEQYTFDLQVEYLKKMLEAVIKGKMHEPGCKSHSESYGVASLSNPSRIKSSNVCSHSTSYSSDESISSISSGSSDPLSHRKTSRYLYTSDIDKELLTVLRRNLVNGTIISTVQASIDQKSYLLQQKTDEEQDQQSRRYHKNARVREFAKLELTSIMNDNKYHLHEDSETDPDYLNSERIIQIKDLSWHYVDRIFEEMSKATSKWYSNIQSSRSTTSVQPSNQTTFVQLFSDPPMPRNESGEATSRYPSDNE</sequence>
<dbReference type="AlphaFoldDB" id="A0A9N9B6C4"/>
<keyword evidence="3" id="KW-0812">Transmembrane</keyword>
<keyword evidence="3" id="KW-0472">Membrane</keyword>